<dbReference type="RefSeq" id="WP_158508679.1">
    <property type="nucleotide sequence ID" value="NZ_CP007128.1"/>
</dbReference>
<reference evidence="3 4" key="1">
    <citation type="journal article" date="2014" name="Genome Announc.">
        <title>Genome Sequence and Methylome of Soil Bacterium Gemmatirosa kalamazoonensis KBS708T, a Member of the Rarely Cultivated Gemmatimonadetes Phylum.</title>
        <authorList>
            <person name="Debruyn J.M."/>
            <person name="Radosevich M."/>
            <person name="Wommack K.E."/>
            <person name="Polson S.W."/>
            <person name="Hauser L.J."/>
            <person name="Fawaz M.N."/>
            <person name="Korlach J."/>
            <person name="Tsai Y.C."/>
        </authorList>
    </citation>
    <scope>NUCLEOTIDE SEQUENCE [LARGE SCALE GENOMIC DNA]</scope>
    <source>
        <strain evidence="3 4">KBS708</strain>
    </source>
</reference>
<feature type="chain" id="PRO_5004794860" evidence="2">
    <location>
        <begin position="27"/>
        <end position="269"/>
    </location>
</feature>
<sequence length="269" mass="29477">MRPSPMFRWSRRITLALALAAPAVLAGQPVTKAQPADSGRVRTVAVLYFDNNSGRTDYDPLGRGISAMLITDLSAVPQIRLVERERLQNVLAEQQLQQLSMFDPATAVRAGKLLGAEYLLTGAFSAVDPQMRIDTRVIRVETGEIVRTAKVQGNADDFFKLQQKLAHELVSALPIALSPASLDSLQKQQQRNRIDDARVIVDFAAGLVRLDNRDYVGAVEKLAPALTRSHDALVVQLAYDEAKKRASASAKQSAKDKVRSGLRGLLKRP</sequence>
<evidence type="ECO:0000256" key="2">
    <source>
        <dbReference type="SAM" id="SignalP"/>
    </source>
</evidence>
<name>W0RE00_9BACT</name>
<gene>
    <name evidence="3" type="ORF">J421_1499</name>
</gene>
<protein>
    <submittedName>
        <fullName evidence="3">Curli production assembly/transport component CsgG</fullName>
    </submittedName>
</protein>
<dbReference type="GO" id="GO:0030288">
    <property type="term" value="C:outer membrane-bounded periplasmic space"/>
    <property type="evidence" value="ECO:0007669"/>
    <property type="project" value="InterPro"/>
</dbReference>
<keyword evidence="4" id="KW-1185">Reference proteome</keyword>
<proteinExistence type="predicted"/>
<feature type="signal peptide" evidence="2">
    <location>
        <begin position="1"/>
        <end position="26"/>
    </location>
</feature>
<dbReference type="eggNOG" id="COG5616">
    <property type="taxonomic scope" value="Bacteria"/>
</dbReference>
<dbReference type="Pfam" id="PF03783">
    <property type="entry name" value="CsgG"/>
    <property type="match status" value="1"/>
</dbReference>
<dbReference type="EMBL" id="CP007128">
    <property type="protein sequence ID" value="AHG89036.1"/>
    <property type="molecule type" value="Genomic_DNA"/>
</dbReference>
<keyword evidence="2" id="KW-0732">Signal</keyword>
<dbReference type="InterPro" id="IPR005534">
    <property type="entry name" value="Curli_assmbl/transp-comp_CsgG"/>
</dbReference>
<evidence type="ECO:0000313" key="3">
    <source>
        <dbReference type="EMBL" id="AHG89036.1"/>
    </source>
</evidence>
<dbReference type="InParanoid" id="W0RE00"/>
<feature type="region of interest" description="Disordered" evidence="1">
    <location>
        <begin position="246"/>
        <end position="269"/>
    </location>
</feature>
<dbReference type="STRING" id="861299.J421_1499"/>
<organism evidence="3 4">
    <name type="scientific">Gemmatirosa kalamazoonensis</name>
    <dbReference type="NCBI Taxonomy" id="861299"/>
    <lineage>
        <taxon>Bacteria</taxon>
        <taxon>Pseudomonadati</taxon>
        <taxon>Gemmatimonadota</taxon>
        <taxon>Gemmatimonadia</taxon>
        <taxon>Gemmatimonadales</taxon>
        <taxon>Gemmatimonadaceae</taxon>
        <taxon>Gemmatirosa</taxon>
    </lineage>
</organism>
<evidence type="ECO:0000256" key="1">
    <source>
        <dbReference type="SAM" id="MobiDB-lite"/>
    </source>
</evidence>
<dbReference type="AlphaFoldDB" id="W0RE00"/>
<dbReference type="KEGG" id="gba:J421_1499"/>
<dbReference type="Gene3D" id="3.40.50.10610">
    <property type="entry name" value="ABC-type transport auxiliary lipoprotein component"/>
    <property type="match status" value="1"/>
</dbReference>
<dbReference type="Proteomes" id="UP000019151">
    <property type="component" value="Chromosome"/>
</dbReference>
<evidence type="ECO:0000313" key="4">
    <source>
        <dbReference type="Proteomes" id="UP000019151"/>
    </source>
</evidence>
<accession>W0RE00</accession>
<dbReference type="HOGENOM" id="CLU_1033487_0_0_0"/>
<dbReference type="OrthoDB" id="9786280at2"/>